<sequence length="11" mass="1305">MALIYSSLPFY</sequence>
<reference evidence="1" key="2">
    <citation type="journal article" date="2015" name="Fish Shellfish Immunol.">
        <title>Early steps in the European eel (Anguilla anguilla)-Vibrio vulnificus interaction in the gills: Role of the RtxA13 toxin.</title>
        <authorList>
            <person name="Callol A."/>
            <person name="Pajuelo D."/>
            <person name="Ebbesson L."/>
            <person name="Teles M."/>
            <person name="MacKenzie S."/>
            <person name="Amaro C."/>
        </authorList>
    </citation>
    <scope>NUCLEOTIDE SEQUENCE</scope>
</reference>
<proteinExistence type="predicted"/>
<name>A0A0E9TNI6_ANGAN</name>
<organism evidence="1">
    <name type="scientific">Anguilla anguilla</name>
    <name type="common">European freshwater eel</name>
    <name type="synonym">Muraena anguilla</name>
    <dbReference type="NCBI Taxonomy" id="7936"/>
    <lineage>
        <taxon>Eukaryota</taxon>
        <taxon>Metazoa</taxon>
        <taxon>Chordata</taxon>
        <taxon>Craniata</taxon>
        <taxon>Vertebrata</taxon>
        <taxon>Euteleostomi</taxon>
        <taxon>Actinopterygii</taxon>
        <taxon>Neopterygii</taxon>
        <taxon>Teleostei</taxon>
        <taxon>Anguilliformes</taxon>
        <taxon>Anguillidae</taxon>
        <taxon>Anguilla</taxon>
    </lineage>
</organism>
<reference evidence="1" key="1">
    <citation type="submission" date="2014-11" db="EMBL/GenBank/DDBJ databases">
        <authorList>
            <person name="Amaro Gonzalez C."/>
        </authorList>
    </citation>
    <scope>NUCLEOTIDE SEQUENCE</scope>
</reference>
<dbReference type="EMBL" id="GBXM01053343">
    <property type="protein sequence ID" value="JAH55234.1"/>
    <property type="molecule type" value="Transcribed_RNA"/>
</dbReference>
<accession>A0A0E9TNI6</accession>
<evidence type="ECO:0000313" key="1">
    <source>
        <dbReference type="EMBL" id="JAH55234.1"/>
    </source>
</evidence>
<protein>
    <submittedName>
        <fullName evidence="1">Uncharacterized protein</fullName>
    </submittedName>
</protein>